<sequence>MLERFKVPEKDRVYVPQDRVRAATEAILRHNRLTPDAASTSADVLIKNDLRGVESHGVSNGLRRYVA</sequence>
<dbReference type="InterPro" id="IPR036111">
    <property type="entry name" value="Mal/L-sulfo/L-lacto_DH-like_sf"/>
</dbReference>
<feature type="non-terminal residue" evidence="1">
    <location>
        <position position="67"/>
    </location>
</feature>
<proteinExistence type="predicted"/>
<dbReference type="SUPFAM" id="SSF89733">
    <property type="entry name" value="L-sulfolactate dehydrogenase-like"/>
    <property type="match status" value="1"/>
</dbReference>
<protein>
    <recommendedName>
        <fullName evidence="2">Malate dehydrogenase</fullName>
    </recommendedName>
</protein>
<dbReference type="AlphaFoldDB" id="A0A383BW31"/>
<dbReference type="Gene3D" id="1.10.1530.10">
    <property type="match status" value="1"/>
</dbReference>
<dbReference type="InterPro" id="IPR043144">
    <property type="entry name" value="Mal/L-sulf/L-lact_DH-like_ah"/>
</dbReference>
<evidence type="ECO:0008006" key="2">
    <source>
        <dbReference type="Google" id="ProtNLM"/>
    </source>
</evidence>
<accession>A0A383BW31</accession>
<organism evidence="1">
    <name type="scientific">marine metagenome</name>
    <dbReference type="NCBI Taxonomy" id="408172"/>
    <lineage>
        <taxon>unclassified sequences</taxon>
        <taxon>metagenomes</taxon>
        <taxon>ecological metagenomes</taxon>
    </lineage>
</organism>
<name>A0A383BW31_9ZZZZ</name>
<dbReference type="GO" id="GO:0016491">
    <property type="term" value="F:oxidoreductase activity"/>
    <property type="evidence" value="ECO:0007669"/>
    <property type="project" value="InterPro"/>
</dbReference>
<dbReference type="EMBL" id="UINC01203651">
    <property type="protein sequence ID" value="SVE24013.1"/>
    <property type="molecule type" value="Genomic_DNA"/>
</dbReference>
<gene>
    <name evidence="1" type="ORF">METZ01_LOCUS476867</name>
</gene>
<evidence type="ECO:0000313" key="1">
    <source>
        <dbReference type="EMBL" id="SVE24013.1"/>
    </source>
</evidence>
<reference evidence="1" key="1">
    <citation type="submission" date="2018-05" db="EMBL/GenBank/DDBJ databases">
        <authorList>
            <person name="Lanie J.A."/>
            <person name="Ng W.-L."/>
            <person name="Kazmierczak K.M."/>
            <person name="Andrzejewski T.M."/>
            <person name="Davidsen T.M."/>
            <person name="Wayne K.J."/>
            <person name="Tettelin H."/>
            <person name="Glass J.I."/>
            <person name="Rusch D."/>
            <person name="Podicherti R."/>
            <person name="Tsui H.-C.T."/>
            <person name="Winkler M.E."/>
        </authorList>
    </citation>
    <scope>NUCLEOTIDE SEQUENCE</scope>
</reference>